<evidence type="ECO:0000256" key="1">
    <source>
        <dbReference type="SAM" id="MobiDB-lite"/>
    </source>
</evidence>
<dbReference type="InterPro" id="IPR013216">
    <property type="entry name" value="Methyltransf_11"/>
</dbReference>
<dbReference type="Proteomes" id="UP000751518">
    <property type="component" value="Unassembled WGS sequence"/>
</dbReference>
<keyword evidence="3" id="KW-0489">Methyltransferase</keyword>
<proteinExistence type="predicted"/>
<organism evidence="3 4">
    <name type="scientific">candidate division WWE3 bacterium</name>
    <dbReference type="NCBI Taxonomy" id="2053526"/>
    <lineage>
        <taxon>Bacteria</taxon>
        <taxon>Katanobacteria</taxon>
    </lineage>
</organism>
<keyword evidence="3" id="KW-0808">Transferase</keyword>
<feature type="non-terminal residue" evidence="3">
    <location>
        <position position="1"/>
    </location>
</feature>
<evidence type="ECO:0000313" key="4">
    <source>
        <dbReference type="Proteomes" id="UP000751518"/>
    </source>
</evidence>
<reference evidence="3" key="2">
    <citation type="journal article" date="2021" name="Microbiome">
        <title>Successional dynamics and alternative stable states in a saline activated sludge microbial community over 9 years.</title>
        <authorList>
            <person name="Wang Y."/>
            <person name="Ye J."/>
            <person name="Ju F."/>
            <person name="Liu L."/>
            <person name="Boyd J.A."/>
            <person name="Deng Y."/>
            <person name="Parks D.H."/>
            <person name="Jiang X."/>
            <person name="Yin X."/>
            <person name="Woodcroft B.J."/>
            <person name="Tyson G.W."/>
            <person name="Hugenholtz P."/>
            <person name="Polz M.F."/>
            <person name="Zhang T."/>
        </authorList>
    </citation>
    <scope>NUCLEOTIDE SEQUENCE</scope>
    <source>
        <strain evidence="3">HKST-UBA03</strain>
    </source>
</reference>
<dbReference type="Gene3D" id="3.40.50.150">
    <property type="entry name" value="Vaccinia Virus protein VP39"/>
    <property type="match status" value="1"/>
</dbReference>
<dbReference type="AlphaFoldDB" id="A0A955RRB5"/>
<protein>
    <submittedName>
        <fullName evidence="3">Class I SAM-dependent methyltransferase</fullName>
    </submittedName>
</protein>
<comment type="caution">
    <text evidence="3">The sequence shown here is derived from an EMBL/GenBank/DDBJ whole genome shotgun (WGS) entry which is preliminary data.</text>
</comment>
<name>A0A955RRB5_UNCKA</name>
<dbReference type="InterPro" id="IPR029063">
    <property type="entry name" value="SAM-dependent_MTases_sf"/>
</dbReference>
<feature type="region of interest" description="Disordered" evidence="1">
    <location>
        <begin position="1"/>
        <end position="21"/>
    </location>
</feature>
<dbReference type="GO" id="GO:0008757">
    <property type="term" value="F:S-adenosylmethionine-dependent methyltransferase activity"/>
    <property type="evidence" value="ECO:0007669"/>
    <property type="project" value="InterPro"/>
</dbReference>
<dbReference type="SUPFAM" id="SSF53335">
    <property type="entry name" value="S-adenosyl-L-methionine-dependent methyltransferases"/>
    <property type="match status" value="1"/>
</dbReference>
<gene>
    <name evidence="3" type="ORF">KC614_04155</name>
</gene>
<dbReference type="GO" id="GO:0032259">
    <property type="term" value="P:methylation"/>
    <property type="evidence" value="ECO:0007669"/>
    <property type="project" value="UniProtKB-KW"/>
</dbReference>
<feature type="domain" description="Methyltransferase type 11" evidence="2">
    <location>
        <begin position="371"/>
        <end position="465"/>
    </location>
</feature>
<sequence>TKRIMRNSGYTEHGTPHNHPKHGEVTFVAEKSAPRFTSEEIRSSNRWTLVRKMAEAVANEDWTPTLTEVETIICQDAFTQITENPSYGVAESAYPEYFEEDATDDTFLQIPWPEGPNSTTTQNLNEPFREAGSDASQHHGFISTVLGEIADEPNTEFADRDAIITVLRKVVGKLSPSDRGELTTFVLRNHDVLLNCLEIDNQYSLYKLLVTGIPEESDAALAVGDAIKSYLITTEDYEDLSPLYYMSIPNEHMHMLYRSLAADPSRDEIVFPVLGRFLREYPNHLPHILNDLYETRNMTAISDEEREGIDQILANLMGLSDETNAVLESEEMYNIFRMEDYDTSNKTREFRSKMLDETLQKYQITKEGVFVDIASGTGWLEDDMKNLGYSHTVGLDFTFRHAQIAHEKSGQAVAQADWKALPLKSEAAKVVTCLGRSLPECEGPTVFSKTLGEISRVLEPGGLAIVDMPDPAKGDYAKRLESYRAHMLKFGVPESELDSFFYEISSPDGVHFNDRFIPPREDIEFDLEMQGLEVLEVIEEPIPNSNGDVNLVFITRKVMDVQKHAIKTLSSALKRKARLPKTRSDWVEPKGPTQSN</sequence>
<dbReference type="Pfam" id="PF08241">
    <property type="entry name" value="Methyltransf_11"/>
    <property type="match status" value="1"/>
</dbReference>
<reference evidence="3" key="1">
    <citation type="submission" date="2020-04" db="EMBL/GenBank/DDBJ databases">
        <authorList>
            <person name="Zhang T."/>
        </authorList>
    </citation>
    <scope>NUCLEOTIDE SEQUENCE</scope>
    <source>
        <strain evidence="3">HKST-UBA03</strain>
    </source>
</reference>
<accession>A0A955RRB5</accession>
<dbReference type="EMBL" id="JAGQKZ010000043">
    <property type="protein sequence ID" value="MCA9392364.1"/>
    <property type="molecule type" value="Genomic_DNA"/>
</dbReference>
<evidence type="ECO:0000259" key="2">
    <source>
        <dbReference type="Pfam" id="PF08241"/>
    </source>
</evidence>
<evidence type="ECO:0000313" key="3">
    <source>
        <dbReference type="EMBL" id="MCA9392364.1"/>
    </source>
</evidence>